<dbReference type="OrthoDB" id="10452117at2759"/>
<reference evidence="2" key="1">
    <citation type="submission" date="2016-06" db="EMBL/GenBank/DDBJ databases">
        <title>Parallel loss of symbiosis genes in relatives of nitrogen-fixing non-legume Parasponia.</title>
        <authorList>
            <person name="Van Velzen R."/>
            <person name="Holmer R."/>
            <person name="Bu F."/>
            <person name="Rutten L."/>
            <person name="Van Zeijl A."/>
            <person name="Liu W."/>
            <person name="Santuari L."/>
            <person name="Cao Q."/>
            <person name="Sharma T."/>
            <person name="Shen D."/>
            <person name="Roswanjaya Y."/>
            <person name="Wardhani T."/>
            <person name="Kalhor M.S."/>
            <person name="Jansen J."/>
            <person name="Van den Hoogen J."/>
            <person name="Gungor B."/>
            <person name="Hartog M."/>
            <person name="Hontelez J."/>
            <person name="Verver J."/>
            <person name="Yang W.-C."/>
            <person name="Schijlen E."/>
            <person name="Repin R."/>
            <person name="Schilthuizen M."/>
            <person name="Schranz E."/>
            <person name="Heidstra R."/>
            <person name="Miyata K."/>
            <person name="Fedorova E."/>
            <person name="Kohlen W."/>
            <person name="Bisseling T."/>
            <person name="Smit S."/>
            <person name="Geurts R."/>
        </authorList>
    </citation>
    <scope>NUCLEOTIDE SEQUENCE [LARGE SCALE GENOMIC DNA]</scope>
    <source>
        <strain evidence="2">cv. RG33-2</strain>
    </source>
</reference>
<evidence type="ECO:0000313" key="2">
    <source>
        <dbReference type="Proteomes" id="UP000237000"/>
    </source>
</evidence>
<sequence>MWVERRNGSTAIHQLSGNEAYWLLEDMVDFNYRSWRYLPSHLGLGDNSNTSAPWCDTQHHQAEPSPNLEYLFAQFLEQTKLCHEEWERRETILNLQIESLYNSLKAMRRTMAMIHAQIIKIDKSHHEKSSISRRIFGLFDNDDSTE</sequence>
<gene>
    <name evidence="1" type="ORF">TorRG33x02_118370</name>
</gene>
<name>A0A2P5F3J3_TREOI</name>
<dbReference type="AlphaFoldDB" id="A0A2P5F3J3"/>
<comment type="caution">
    <text evidence="1">The sequence shown here is derived from an EMBL/GenBank/DDBJ whole genome shotgun (WGS) entry which is preliminary data.</text>
</comment>
<proteinExistence type="predicted"/>
<accession>A0A2P5F3J3</accession>
<keyword evidence="2" id="KW-1185">Reference proteome</keyword>
<dbReference type="Proteomes" id="UP000237000">
    <property type="component" value="Unassembled WGS sequence"/>
</dbReference>
<dbReference type="InParanoid" id="A0A2P5F3J3"/>
<dbReference type="EMBL" id="JXTC01000066">
    <property type="protein sequence ID" value="PON92332.1"/>
    <property type="molecule type" value="Genomic_DNA"/>
</dbReference>
<organism evidence="1 2">
    <name type="scientific">Trema orientale</name>
    <name type="common">Charcoal tree</name>
    <name type="synonym">Celtis orientalis</name>
    <dbReference type="NCBI Taxonomy" id="63057"/>
    <lineage>
        <taxon>Eukaryota</taxon>
        <taxon>Viridiplantae</taxon>
        <taxon>Streptophyta</taxon>
        <taxon>Embryophyta</taxon>
        <taxon>Tracheophyta</taxon>
        <taxon>Spermatophyta</taxon>
        <taxon>Magnoliopsida</taxon>
        <taxon>eudicotyledons</taxon>
        <taxon>Gunneridae</taxon>
        <taxon>Pentapetalae</taxon>
        <taxon>rosids</taxon>
        <taxon>fabids</taxon>
        <taxon>Rosales</taxon>
        <taxon>Cannabaceae</taxon>
        <taxon>Trema</taxon>
    </lineage>
</organism>
<evidence type="ECO:0000313" key="1">
    <source>
        <dbReference type="EMBL" id="PON92332.1"/>
    </source>
</evidence>
<protein>
    <submittedName>
        <fullName evidence="1">Uncharacterized protein</fullName>
    </submittedName>
</protein>